<accession>A0A8S1LKC8</accession>
<dbReference type="Proteomes" id="UP000692954">
    <property type="component" value="Unassembled WGS sequence"/>
</dbReference>
<comment type="caution">
    <text evidence="1">The sequence shown here is derived from an EMBL/GenBank/DDBJ whole genome shotgun (WGS) entry which is preliminary data.</text>
</comment>
<reference evidence="1" key="1">
    <citation type="submission" date="2021-01" db="EMBL/GenBank/DDBJ databases">
        <authorList>
            <consortium name="Genoscope - CEA"/>
            <person name="William W."/>
        </authorList>
    </citation>
    <scope>NUCLEOTIDE SEQUENCE</scope>
</reference>
<protein>
    <submittedName>
        <fullName evidence="1">Uncharacterized protein</fullName>
    </submittedName>
</protein>
<dbReference type="EMBL" id="CAJJDN010000022">
    <property type="protein sequence ID" value="CAD8066682.1"/>
    <property type="molecule type" value="Genomic_DNA"/>
</dbReference>
<proteinExistence type="predicted"/>
<sequence length="61" mass="7042">MDSEQGNKEIEEKIIIRKPPCNCSILHKLYNTVNTAYKLGQLKFQQNDGTSSFYTCTKNKE</sequence>
<gene>
    <name evidence="1" type="ORF">PSON_ATCC_30995.1.T0220028</name>
</gene>
<evidence type="ECO:0000313" key="1">
    <source>
        <dbReference type="EMBL" id="CAD8066682.1"/>
    </source>
</evidence>
<name>A0A8S1LKC8_9CILI</name>
<evidence type="ECO:0000313" key="2">
    <source>
        <dbReference type="Proteomes" id="UP000692954"/>
    </source>
</evidence>
<dbReference type="OrthoDB" id="302707at2759"/>
<dbReference type="AlphaFoldDB" id="A0A8S1LKC8"/>
<organism evidence="1 2">
    <name type="scientific">Paramecium sonneborni</name>
    <dbReference type="NCBI Taxonomy" id="65129"/>
    <lineage>
        <taxon>Eukaryota</taxon>
        <taxon>Sar</taxon>
        <taxon>Alveolata</taxon>
        <taxon>Ciliophora</taxon>
        <taxon>Intramacronucleata</taxon>
        <taxon>Oligohymenophorea</taxon>
        <taxon>Peniculida</taxon>
        <taxon>Parameciidae</taxon>
        <taxon>Paramecium</taxon>
    </lineage>
</organism>
<keyword evidence="2" id="KW-1185">Reference proteome</keyword>